<gene>
    <name evidence="2" type="ORF">ACFOHL_08880</name>
</gene>
<dbReference type="Proteomes" id="UP001595478">
    <property type="component" value="Unassembled WGS sequence"/>
</dbReference>
<comment type="caution">
    <text evidence="2">The sequence shown here is derived from an EMBL/GenBank/DDBJ whole genome shotgun (WGS) entry which is preliminary data.</text>
</comment>
<keyword evidence="3" id="KW-1185">Reference proteome</keyword>
<dbReference type="InterPro" id="IPR002901">
    <property type="entry name" value="MGlyc_endo_b_GlcNAc-like_dom"/>
</dbReference>
<protein>
    <submittedName>
        <fullName evidence="2">Glucosaminidase domain-containing protein</fullName>
    </submittedName>
</protein>
<dbReference type="PANTHER" id="PTHR40572">
    <property type="entry name" value="PROTEIN BAX"/>
    <property type="match status" value="1"/>
</dbReference>
<feature type="domain" description="Mannosyl-glycoprotein endo-beta-N-acetylglucosamidase-like" evidence="1">
    <location>
        <begin position="127"/>
        <end position="260"/>
    </location>
</feature>
<organism evidence="2 3">
    <name type="scientific">Agaribacter flavus</name>
    <dbReference type="NCBI Taxonomy" id="1902781"/>
    <lineage>
        <taxon>Bacteria</taxon>
        <taxon>Pseudomonadati</taxon>
        <taxon>Pseudomonadota</taxon>
        <taxon>Gammaproteobacteria</taxon>
        <taxon>Alteromonadales</taxon>
        <taxon>Alteromonadaceae</taxon>
        <taxon>Agaribacter</taxon>
    </lineage>
</organism>
<evidence type="ECO:0000313" key="2">
    <source>
        <dbReference type="EMBL" id="MFC3121735.1"/>
    </source>
</evidence>
<proteinExistence type="predicted"/>
<dbReference type="PANTHER" id="PTHR40572:SF1">
    <property type="entry name" value="PROTEIN BAX"/>
    <property type="match status" value="1"/>
</dbReference>
<evidence type="ECO:0000259" key="1">
    <source>
        <dbReference type="Pfam" id="PF01832"/>
    </source>
</evidence>
<sequence>MKSRTFHKAKVILLATLFVVIVVLAIILSQPQQHLVSDIPELEDDTSPVPNFAKYENIEEKKRAFFEYLRPAVQAQNDYIMTVRQYVQGLRAKELMGEAFTSSQQEQLDWLLKEYRVDEGLSREIMYRRLLKKIDIIPLELVLVQSANESAWGTSRFARKGYNFFGLWCFVENCGFVPSRRNPGAVHEVAKFDDLSSAMYNYMRNINRHPAYAELRNIRQRLRENQQAISASKLAEGLTRYSERGEEYVDELKQMIRVNKELISV</sequence>
<reference evidence="3" key="1">
    <citation type="journal article" date="2019" name="Int. J. Syst. Evol. Microbiol.">
        <title>The Global Catalogue of Microorganisms (GCM) 10K type strain sequencing project: providing services to taxonomists for standard genome sequencing and annotation.</title>
        <authorList>
            <consortium name="The Broad Institute Genomics Platform"/>
            <consortium name="The Broad Institute Genome Sequencing Center for Infectious Disease"/>
            <person name="Wu L."/>
            <person name="Ma J."/>
        </authorList>
    </citation>
    <scope>NUCLEOTIDE SEQUENCE [LARGE SCALE GENOMIC DNA]</scope>
    <source>
        <strain evidence="3">KCTC 52473</strain>
    </source>
</reference>
<dbReference type="Gene3D" id="1.10.530.10">
    <property type="match status" value="1"/>
</dbReference>
<dbReference type="Pfam" id="PF01832">
    <property type="entry name" value="Glucosaminidase"/>
    <property type="match status" value="1"/>
</dbReference>
<dbReference type="RefSeq" id="WP_376919870.1">
    <property type="nucleotide sequence ID" value="NZ_JBHRSW010000014.1"/>
</dbReference>
<evidence type="ECO:0000313" key="3">
    <source>
        <dbReference type="Proteomes" id="UP001595478"/>
    </source>
</evidence>
<dbReference type="InterPro" id="IPR053195">
    <property type="entry name" value="Bax-like"/>
</dbReference>
<dbReference type="EMBL" id="JBHRSW010000014">
    <property type="protein sequence ID" value="MFC3121735.1"/>
    <property type="molecule type" value="Genomic_DNA"/>
</dbReference>
<name>A0ABV7FSQ2_9ALTE</name>
<accession>A0ABV7FSQ2</accession>